<dbReference type="PANTHER" id="PTHR33121:SF71">
    <property type="entry name" value="OXYGEN SENSOR PROTEIN DOSP"/>
    <property type="match status" value="1"/>
</dbReference>
<dbReference type="SUPFAM" id="SSF141868">
    <property type="entry name" value="EAL domain-like"/>
    <property type="match status" value="1"/>
</dbReference>
<dbReference type="PROSITE" id="PS50887">
    <property type="entry name" value="GGDEF"/>
    <property type="match status" value="1"/>
</dbReference>
<dbReference type="Pfam" id="PF00990">
    <property type="entry name" value="GGDEF"/>
    <property type="match status" value="1"/>
</dbReference>
<dbReference type="SMART" id="SM00267">
    <property type="entry name" value="GGDEF"/>
    <property type="match status" value="1"/>
</dbReference>
<protein>
    <submittedName>
        <fullName evidence="3">EAL domain-containing protein</fullName>
    </submittedName>
</protein>
<dbReference type="AlphaFoldDB" id="A0A345IHW9"/>
<accession>A0A345IHW9</accession>
<organism evidence="3 4">
    <name type="scientific">Deinococcus wulumuqiensis</name>
    <dbReference type="NCBI Taxonomy" id="980427"/>
    <lineage>
        <taxon>Bacteria</taxon>
        <taxon>Thermotogati</taxon>
        <taxon>Deinococcota</taxon>
        <taxon>Deinococci</taxon>
        <taxon>Deinococcales</taxon>
        <taxon>Deinococcaceae</taxon>
        <taxon>Deinococcus</taxon>
    </lineage>
</organism>
<gene>
    <name evidence="3" type="ORF">DVJ83_09215</name>
</gene>
<evidence type="ECO:0000259" key="2">
    <source>
        <dbReference type="PROSITE" id="PS50887"/>
    </source>
</evidence>
<dbReference type="PROSITE" id="PS50883">
    <property type="entry name" value="EAL"/>
    <property type="match status" value="1"/>
</dbReference>
<evidence type="ECO:0000313" key="3">
    <source>
        <dbReference type="EMBL" id="AXG99291.1"/>
    </source>
</evidence>
<dbReference type="InterPro" id="IPR011990">
    <property type="entry name" value="TPR-like_helical_dom_sf"/>
</dbReference>
<dbReference type="InterPro" id="IPR019734">
    <property type="entry name" value="TPR_rpt"/>
</dbReference>
<dbReference type="InterPro" id="IPR000160">
    <property type="entry name" value="GGDEF_dom"/>
</dbReference>
<dbReference type="Gene3D" id="3.20.20.450">
    <property type="entry name" value="EAL domain"/>
    <property type="match status" value="1"/>
</dbReference>
<dbReference type="Gene3D" id="3.30.70.270">
    <property type="match status" value="1"/>
</dbReference>
<dbReference type="Proteomes" id="UP000253744">
    <property type="component" value="Chromosome"/>
</dbReference>
<dbReference type="InterPro" id="IPR050706">
    <property type="entry name" value="Cyclic-di-GMP_PDE-like"/>
</dbReference>
<dbReference type="STRING" id="1288484.GCA_000348665_02913"/>
<feature type="domain" description="GGDEF" evidence="2">
    <location>
        <begin position="423"/>
        <end position="556"/>
    </location>
</feature>
<dbReference type="InterPro" id="IPR029787">
    <property type="entry name" value="Nucleotide_cyclase"/>
</dbReference>
<dbReference type="PANTHER" id="PTHR33121">
    <property type="entry name" value="CYCLIC DI-GMP PHOSPHODIESTERASE PDEF"/>
    <property type="match status" value="1"/>
</dbReference>
<proteinExistence type="predicted"/>
<reference evidence="3 4" key="1">
    <citation type="submission" date="2018-07" db="EMBL/GenBank/DDBJ databases">
        <title>Complete Genome and Methylome Analysis of Deinococcus wulumuqiensis NEB 479.</title>
        <authorList>
            <person name="Fomenkov A."/>
            <person name="Luyten Y."/>
            <person name="Vincze T."/>
            <person name="Anton B.P."/>
            <person name="Clark T."/>
            <person name="Roberts R.J."/>
            <person name="Morgan R.D."/>
        </authorList>
    </citation>
    <scope>NUCLEOTIDE SEQUENCE [LARGE SCALE GENOMIC DNA]</scope>
    <source>
        <strain evidence="3 4">NEB 479</strain>
    </source>
</reference>
<dbReference type="InterPro" id="IPR035919">
    <property type="entry name" value="EAL_sf"/>
</dbReference>
<dbReference type="Pfam" id="PF00563">
    <property type="entry name" value="EAL"/>
    <property type="match status" value="1"/>
</dbReference>
<dbReference type="NCBIfam" id="TIGR00254">
    <property type="entry name" value="GGDEF"/>
    <property type="match status" value="1"/>
</dbReference>
<feature type="domain" description="EAL" evidence="1">
    <location>
        <begin position="565"/>
        <end position="822"/>
    </location>
</feature>
<dbReference type="CDD" id="cd01949">
    <property type="entry name" value="GGDEF"/>
    <property type="match status" value="1"/>
</dbReference>
<dbReference type="Gene3D" id="1.25.40.10">
    <property type="entry name" value="Tetratricopeptide repeat domain"/>
    <property type="match status" value="2"/>
</dbReference>
<sequence length="831" mass="90553">MSTSQGSPTWLKADRVARLEVLETQILARPAEVYAEVLALWPGLSAAVPSPASPAPASCPEPSELAAQATALQLLSRCAVLLGEDGAAANHAETGRRLAHDLGLRSLEARCLEVLGVVRGRQGDVKQSAWLLRRSLHLLHALGDTPGQGRLLGRAGNLLERLEEYPQALLFYRAGLAQLPAAHPVTAAVQVGLARTLHQLGEYAESQELAAQALAVCQEGGLPQLEAQVQLQQALTQLALGELDASRRHAEQAQALAAPLDHTVPGAAAWVLGEAALVRGDLAQAREGLGRAEELAHTPPLLARVRGSQSRLYEQLGDPAQALRCLREQRELEQQHRTRLAEHRGRLLNEQIEFEVLRRTAVQGTALPGHEPVVRTAPALHEAQVPQAEAGRLASFDQLTGLADHTFFWGRTRQALQHLVPGRSLGLIVADIDHLKVINDRFGYAVGDLLITELARRLREAVRPGDLVGRLSGDRFVVLLSDLARPGDLAMVAERLLQSLRESCDFGTELLVPTVSLGCAVAPQDGGSAEVLQQHAELALFQAKMRGRNMAVVFTGDMSTAEQERRQLSQDLRRAVRQGQLQLHYQAQFELPGRRLSGFEALVRWPHPERGMIPPDRFIALAEESGLILKLGRWVLNEASRQARAWALSERGLTMAVNVSALQFEQPDFVAGVRACLEQHGLPPHTLVLELTESMVHRDPRLARQTLLELQALGVQVAMDDFGTGYSSLSMLKSLPFGLLKIDREFLRDLSADSEQFAASQQFIEVMVRLAHNLSMRVVAEGVETAEQYDLLCGMGCDEAQGYWLARPLPPEEAAALLPGDGDPGPERQVG</sequence>
<name>A0A345IHW9_9DEIO</name>
<dbReference type="SUPFAM" id="SSF48452">
    <property type="entry name" value="TPR-like"/>
    <property type="match status" value="2"/>
</dbReference>
<dbReference type="InterPro" id="IPR043128">
    <property type="entry name" value="Rev_trsase/Diguanyl_cyclase"/>
</dbReference>
<evidence type="ECO:0000313" key="4">
    <source>
        <dbReference type="Proteomes" id="UP000253744"/>
    </source>
</evidence>
<dbReference type="CDD" id="cd01948">
    <property type="entry name" value="EAL"/>
    <property type="match status" value="1"/>
</dbReference>
<dbReference type="GO" id="GO:0071111">
    <property type="term" value="F:cyclic-guanylate-specific phosphodiesterase activity"/>
    <property type="evidence" value="ECO:0007669"/>
    <property type="project" value="InterPro"/>
</dbReference>
<dbReference type="SUPFAM" id="SSF55073">
    <property type="entry name" value="Nucleotide cyclase"/>
    <property type="match status" value="1"/>
</dbReference>
<dbReference type="KEGG" id="dwu:DVJ83_09215"/>
<evidence type="ECO:0000259" key="1">
    <source>
        <dbReference type="PROSITE" id="PS50883"/>
    </source>
</evidence>
<dbReference type="RefSeq" id="WP_114672136.1">
    <property type="nucleotide sequence ID" value="NZ_CP031158.1"/>
</dbReference>
<dbReference type="SMART" id="SM00028">
    <property type="entry name" value="TPR"/>
    <property type="match status" value="4"/>
</dbReference>
<dbReference type="InterPro" id="IPR001633">
    <property type="entry name" value="EAL_dom"/>
</dbReference>
<dbReference type="SMART" id="SM00052">
    <property type="entry name" value="EAL"/>
    <property type="match status" value="1"/>
</dbReference>
<dbReference type="EMBL" id="CP031158">
    <property type="protein sequence ID" value="AXG99291.1"/>
    <property type="molecule type" value="Genomic_DNA"/>
</dbReference>